<feature type="binding site" evidence="2">
    <location>
        <position position="366"/>
    </location>
    <ligand>
        <name>Mn(2+)</name>
        <dbReference type="ChEBI" id="CHEBI:29035"/>
        <label>2</label>
    </ligand>
</feature>
<dbReference type="InterPro" id="IPR002933">
    <property type="entry name" value="Peptidase_M20"/>
</dbReference>
<feature type="binding site" evidence="2">
    <location>
        <position position="166"/>
    </location>
    <ligand>
        <name>Mn(2+)</name>
        <dbReference type="ChEBI" id="CHEBI:29035"/>
        <label>2</label>
    </ligand>
</feature>
<dbReference type="PANTHER" id="PTHR11014">
    <property type="entry name" value="PEPTIDASE M20 FAMILY MEMBER"/>
    <property type="match status" value="1"/>
</dbReference>
<evidence type="ECO:0000313" key="5">
    <source>
        <dbReference type="Proteomes" id="UP000775179"/>
    </source>
</evidence>
<comment type="cofactor">
    <cofactor evidence="2">
        <name>Mn(2+)</name>
        <dbReference type="ChEBI" id="CHEBI:29035"/>
    </cofactor>
    <text evidence="2">The Mn(2+) ion enhances activity.</text>
</comment>
<dbReference type="NCBIfam" id="TIGR01891">
    <property type="entry name" value="amidohydrolases"/>
    <property type="match status" value="1"/>
</dbReference>
<evidence type="ECO:0000256" key="2">
    <source>
        <dbReference type="PIRSR" id="PIRSR005962-1"/>
    </source>
</evidence>
<dbReference type="FunFam" id="3.30.70.360:FF:000001">
    <property type="entry name" value="N-acetyldiaminopimelate deacetylase"/>
    <property type="match status" value="1"/>
</dbReference>
<protein>
    <submittedName>
        <fullName evidence="4">Amidohydrolase</fullName>
    </submittedName>
</protein>
<keyword evidence="1" id="KW-0378">Hydrolase</keyword>
<dbReference type="Pfam" id="PF07687">
    <property type="entry name" value="M20_dimer"/>
    <property type="match status" value="1"/>
</dbReference>
<dbReference type="PANTHER" id="PTHR11014:SF63">
    <property type="entry name" value="METALLOPEPTIDASE, PUTATIVE (AFU_ORTHOLOGUE AFUA_6G09600)-RELATED"/>
    <property type="match status" value="1"/>
</dbReference>
<dbReference type="KEGG" id="cchv:BTM20_10555"/>
<feature type="binding site" evidence="2">
    <location>
        <position position="104"/>
    </location>
    <ligand>
        <name>Mn(2+)</name>
        <dbReference type="ChEBI" id="CHEBI:29035"/>
        <label>2</label>
    </ligand>
</feature>
<organism evidence="4 5">
    <name type="scientific">Clostridium chauvoei</name>
    <dbReference type="NCBI Taxonomy" id="46867"/>
    <lineage>
        <taxon>Bacteria</taxon>
        <taxon>Bacillati</taxon>
        <taxon>Bacillota</taxon>
        <taxon>Clostridia</taxon>
        <taxon>Eubacteriales</taxon>
        <taxon>Clostridiaceae</taxon>
        <taxon>Clostridium</taxon>
    </lineage>
</organism>
<accession>A0ABD4RFQ0</accession>
<comment type="caution">
    <text evidence="4">The sequence shown here is derived from an EMBL/GenBank/DDBJ whole genome shotgun (WGS) entry which is preliminary data.</text>
</comment>
<keyword evidence="2" id="KW-0479">Metal-binding</keyword>
<evidence type="ECO:0000256" key="1">
    <source>
        <dbReference type="ARBA" id="ARBA00022801"/>
    </source>
</evidence>
<dbReference type="SUPFAM" id="SSF55031">
    <property type="entry name" value="Bacterial exopeptidase dimerisation domain"/>
    <property type="match status" value="1"/>
</dbReference>
<reference evidence="4 5" key="1">
    <citation type="submission" date="2021-08" db="EMBL/GenBank/DDBJ databases">
        <title>Genome sequence analysis of Clostridium chauvoei strains of European origin and evaluation of typing options for outbreak investigations.</title>
        <authorList>
            <person name="Abdel-Glil M."/>
            <person name="Thomas P."/>
            <person name="Seyboldt C."/>
        </authorList>
    </citation>
    <scope>NUCLEOTIDE SEQUENCE [LARGE SCALE GENOMIC DNA]</scope>
    <source>
        <strain evidence="4 5">S0260-09</strain>
    </source>
</reference>
<feature type="binding site" evidence="2">
    <location>
        <position position="106"/>
    </location>
    <ligand>
        <name>Mn(2+)</name>
        <dbReference type="ChEBI" id="CHEBI:29035"/>
        <label>2</label>
    </ligand>
</feature>
<sequence>MSYFKQQALNIKSELIDIRRKLHENPELGMEEYETSKLIKTFLKKEGINFVEVAKTGVCGIIEGTKEGQDLKTIALRADMDALPIEEKNSCIYSSKVNGKMHACGHDAHTAILLGCAKLLNKNRNLFSGNVKLLFEPAEETIGGSKIMIQEGVLENPKVDAILGLHVEETVECGKVMVKKGVVNASSNPFKIIIKGSGGHGAYPHTTIDPIVIASNIILSLQTIVSREINPNNKAVVTVGTIHGGTAQNVIPEEVILTGIIRTMFKEDREYIKKRLTEIVSGICKASRANCSIEIEDSYPSLYNDNFMVELFKNVSDNILGRENIIVQENPKMGVESFAYFANERPCVFYFLGSSNKDKGIIYPAHSSLFDIDEDCLTIGVAIQCELVLQYLTRREFNINL</sequence>
<dbReference type="AlphaFoldDB" id="A0ABD4RFQ0"/>
<dbReference type="Gene3D" id="3.40.630.10">
    <property type="entry name" value="Zn peptidases"/>
    <property type="match status" value="1"/>
</dbReference>
<dbReference type="InterPro" id="IPR011650">
    <property type="entry name" value="Peptidase_M20_dimer"/>
</dbReference>
<evidence type="ECO:0000313" key="4">
    <source>
        <dbReference type="EMBL" id="MBX7290186.1"/>
    </source>
</evidence>
<dbReference type="GO" id="GO:0019877">
    <property type="term" value="P:diaminopimelate biosynthetic process"/>
    <property type="evidence" value="ECO:0007669"/>
    <property type="project" value="UniProtKB-ARBA"/>
</dbReference>
<dbReference type="Pfam" id="PF01546">
    <property type="entry name" value="Peptidase_M20"/>
    <property type="match status" value="1"/>
</dbReference>
<dbReference type="GO" id="GO:0050118">
    <property type="term" value="F:N-acetyldiaminopimelate deacetylase activity"/>
    <property type="evidence" value="ECO:0007669"/>
    <property type="project" value="UniProtKB-ARBA"/>
</dbReference>
<dbReference type="InterPro" id="IPR017439">
    <property type="entry name" value="Amidohydrolase"/>
</dbReference>
<feature type="binding site" evidence="2">
    <location>
        <position position="140"/>
    </location>
    <ligand>
        <name>Mn(2+)</name>
        <dbReference type="ChEBI" id="CHEBI:29035"/>
        <label>2</label>
    </ligand>
</feature>
<dbReference type="Gene3D" id="3.30.70.360">
    <property type="match status" value="1"/>
</dbReference>
<keyword evidence="2" id="KW-0464">Manganese</keyword>
<dbReference type="Proteomes" id="UP000775179">
    <property type="component" value="Unassembled WGS sequence"/>
</dbReference>
<gene>
    <name evidence="4" type="ORF">K4H94_03855</name>
</gene>
<proteinExistence type="predicted"/>
<dbReference type="SUPFAM" id="SSF53187">
    <property type="entry name" value="Zn-dependent exopeptidases"/>
    <property type="match status" value="1"/>
</dbReference>
<dbReference type="GeneID" id="66302312"/>
<evidence type="ECO:0000259" key="3">
    <source>
        <dbReference type="Pfam" id="PF07687"/>
    </source>
</evidence>
<dbReference type="RefSeq" id="WP_021876306.1">
    <property type="nucleotide sequence ID" value="NZ_CP018624.1"/>
</dbReference>
<dbReference type="EMBL" id="JAIFTX010000006">
    <property type="protein sequence ID" value="MBX7290186.1"/>
    <property type="molecule type" value="Genomic_DNA"/>
</dbReference>
<dbReference type="PIRSF" id="PIRSF005962">
    <property type="entry name" value="Pept_M20D_amidohydro"/>
    <property type="match status" value="1"/>
</dbReference>
<dbReference type="InterPro" id="IPR036264">
    <property type="entry name" value="Bact_exopeptidase_dim_dom"/>
</dbReference>
<feature type="domain" description="Peptidase M20 dimerisation" evidence="3">
    <location>
        <begin position="190"/>
        <end position="283"/>
    </location>
</feature>
<name>A0ABD4RFQ0_9CLOT</name>